<dbReference type="Proteomes" id="UP000887575">
    <property type="component" value="Unassembled WGS sequence"/>
</dbReference>
<evidence type="ECO:0000313" key="4">
    <source>
        <dbReference type="WBParaSite" id="MBELARI_LOCUS17245"/>
    </source>
</evidence>
<organism evidence="3 4">
    <name type="scientific">Mesorhabditis belari</name>
    <dbReference type="NCBI Taxonomy" id="2138241"/>
    <lineage>
        <taxon>Eukaryota</taxon>
        <taxon>Metazoa</taxon>
        <taxon>Ecdysozoa</taxon>
        <taxon>Nematoda</taxon>
        <taxon>Chromadorea</taxon>
        <taxon>Rhabditida</taxon>
        <taxon>Rhabditina</taxon>
        <taxon>Rhabditomorpha</taxon>
        <taxon>Rhabditoidea</taxon>
        <taxon>Rhabditidae</taxon>
        <taxon>Mesorhabditinae</taxon>
        <taxon>Mesorhabditis</taxon>
    </lineage>
</organism>
<feature type="compositionally biased region" description="Basic residues" evidence="1">
    <location>
        <begin position="716"/>
        <end position="729"/>
    </location>
</feature>
<protein>
    <recommendedName>
        <fullName evidence="2">C2H2-type domain-containing protein</fullName>
    </recommendedName>
</protein>
<accession>A0AAF3EUG4</accession>
<dbReference type="SUPFAM" id="SSF53098">
    <property type="entry name" value="Ribonuclease H-like"/>
    <property type="match status" value="1"/>
</dbReference>
<dbReference type="SMART" id="SM00355">
    <property type="entry name" value="ZnF_C2H2"/>
    <property type="match status" value="2"/>
</dbReference>
<evidence type="ECO:0000259" key="2">
    <source>
        <dbReference type="SMART" id="SM00355"/>
    </source>
</evidence>
<dbReference type="InterPro" id="IPR036397">
    <property type="entry name" value="RNaseH_sf"/>
</dbReference>
<feature type="region of interest" description="Disordered" evidence="1">
    <location>
        <begin position="634"/>
        <end position="653"/>
    </location>
</feature>
<keyword evidence="3" id="KW-1185">Reference proteome</keyword>
<dbReference type="PANTHER" id="PTHR33936:SF9">
    <property type="entry name" value="C2H2-TYPE DOMAIN-CONTAINING PROTEIN"/>
    <property type="match status" value="1"/>
</dbReference>
<dbReference type="Gene3D" id="3.30.420.10">
    <property type="entry name" value="Ribonuclease H-like superfamily/Ribonuclease H"/>
    <property type="match status" value="1"/>
</dbReference>
<feature type="domain" description="C2H2-type" evidence="2">
    <location>
        <begin position="125"/>
        <end position="150"/>
    </location>
</feature>
<proteinExistence type="predicted"/>
<name>A0AAF3EUG4_9BILA</name>
<evidence type="ECO:0000313" key="3">
    <source>
        <dbReference type="Proteomes" id="UP000887575"/>
    </source>
</evidence>
<evidence type="ECO:0000256" key="1">
    <source>
        <dbReference type="SAM" id="MobiDB-lite"/>
    </source>
</evidence>
<feature type="domain" description="C2H2-type" evidence="2">
    <location>
        <begin position="90"/>
        <end position="118"/>
    </location>
</feature>
<feature type="region of interest" description="Disordered" evidence="1">
    <location>
        <begin position="679"/>
        <end position="729"/>
    </location>
</feature>
<sequence>MSSENPSTSGIGNVENLRDEAIEISEDFYPPDEQMTIINDGEFETEGIEVDDEETEFEYDPVTFNSSRGYLELYQFYQPMTVSDSQSGPWMCRICFTAGQSTSFATRQQFQHHRYKAHGTFAHNLPCPLTSCRQSHASLQSLKKHLKDEHELPIETHHRTFPDMQRFEQWRQLIESATGAKFLLHNKQKESRRQVMHCVRSEHKTGSALRKPRKTGESMLRMAKEGSCCPAHISFTLEKDGTVNVIYQMVHVGHGVFGGNEENGEKMTETPTVAEFRLAPRPTYLGEKPMQFLQIDIVEMSVSLYGMSRYTHILMITDLRTKYLWARPLQDFFDRNLLVRHFVDIFTQFGVPEGFSSSMNFELVRLAMKVIGFIFKTEIVEIGNQTPDYLAFRRNLYDMAANELNNRDRWAEMIPFVCLHYNQTPRGTEIPPFELMFDRSAFPGDDGESEAPAWLPSPHAPATIVFEPGDKVYMRNFDSSMRDSRKDELHLENIVLGLVGEVDWSRPAFPYHVFYSRERGNAWPDRTCDSMFVSPFDLAPSSIDLLLARDEERRLMLENLLCTCKTTNHPNSPQCNLLRSDLCTKAMSRACCSRNAPQCGYHEEYDAGAGETYFKLQQLCKKYRNDEIKSEQSPRKTVWRTKKSKKLKSQQHRIDYQTEKVEKMHSEQIHVTYEPEEERIRLPIDPSKEIEIDVGKSADEPMKRMGTTDPSPERRKSQRATKRPRIFEK</sequence>
<dbReference type="WBParaSite" id="MBELARI_LOCUS17245">
    <property type="protein sequence ID" value="MBELARI_LOCUS17245"/>
    <property type="gene ID" value="MBELARI_LOCUS17245"/>
</dbReference>
<dbReference type="PANTHER" id="PTHR33936">
    <property type="entry name" value="PROTEIN CBG17840"/>
    <property type="match status" value="1"/>
</dbReference>
<dbReference type="GO" id="GO:0003676">
    <property type="term" value="F:nucleic acid binding"/>
    <property type="evidence" value="ECO:0007669"/>
    <property type="project" value="InterPro"/>
</dbReference>
<dbReference type="InterPro" id="IPR052797">
    <property type="entry name" value="RegFact_GeneExpr_CellDeath"/>
</dbReference>
<feature type="compositionally biased region" description="Basic and acidic residues" evidence="1">
    <location>
        <begin position="679"/>
        <end position="703"/>
    </location>
</feature>
<dbReference type="InterPro" id="IPR013087">
    <property type="entry name" value="Znf_C2H2_type"/>
</dbReference>
<feature type="compositionally biased region" description="Basic residues" evidence="1">
    <location>
        <begin position="637"/>
        <end position="651"/>
    </location>
</feature>
<dbReference type="InterPro" id="IPR012337">
    <property type="entry name" value="RNaseH-like_sf"/>
</dbReference>
<reference evidence="4" key="1">
    <citation type="submission" date="2024-02" db="UniProtKB">
        <authorList>
            <consortium name="WormBaseParasite"/>
        </authorList>
    </citation>
    <scope>IDENTIFICATION</scope>
</reference>
<dbReference type="AlphaFoldDB" id="A0AAF3EUG4"/>